<name>A0A1V2L886_CYBFA</name>
<dbReference type="PROSITE" id="PS50211">
    <property type="entry name" value="DENN"/>
    <property type="match status" value="1"/>
</dbReference>
<gene>
    <name evidence="4" type="ORF">BON22_1916</name>
</gene>
<dbReference type="AlphaFoldDB" id="A0A1V2L886"/>
<evidence type="ECO:0000256" key="2">
    <source>
        <dbReference type="SAM" id="MobiDB-lite"/>
    </source>
</evidence>
<dbReference type="OMA" id="IRTQFRV"/>
<comment type="similarity">
    <text evidence="1">Belongs to the AVL9 family.</text>
</comment>
<evidence type="ECO:0000313" key="5">
    <source>
        <dbReference type="Proteomes" id="UP000189513"/>
    </source>
</evidence>
<organism evidence="4 5">
    <name type="scientific">Cyberlindnera fabianii</name>
    <name type="common">Yeast</name>
    <name type="synonym">Hansenula fabianii</name>
    <dbReference type="NCBI Taxonomy" id="36022"/>
    <lineage>
        <taxon>Eukaryota</taxon>
        <taxon>Fungi</taxon>
        <taxon>Dikarya</taxon>
        <taxon>Ascomycota</taxon>
        <taxon>Saccharomycotina</taxon>
        <taxon>Saccharomycetes</taxon>
        <taxon>Phaffomycetales</taxon>
        <taxon>Phaffomycetaceae</taxon>
        <taxon>Cyberlindnera</taxon>
    </lineage>
</organism>
<dbReference type="GO" id="GO:0005737">
    <property type="term" value="C:cytoplasm"/>
    <property type="evidence" value="ECO:0007669"/>
    <property type="project" value="TreeGrafter"/>
</dbReference>
<dbReference type="PANTHER" id="PTHR31017:SF1">
    <property type="entry name" value="LATE SECRETORY PATHWAY PROTEIN AVL9 HOMOLOG"/>
    <property type="match status" value="1"/>
</dbReference>
<protein>
    <submittedName>
        <fullName evidence="4">Late secretory pathway protein AVL9</fullName>
    </submittedName>
</protein>
<dbReference type="VEuPathDB" id="FungiDB:BON22_1916"/>
<feature type="domain" description="UDENN" evidence="3">
    <location>
        <begin position="74"/>
        <end position="513"/>
    </location>
</feature>
<evidence type="ECO:0000259" key="3">
    <source>
        <dbReference type="PROSITE" id="PS50211"/>
    </source>
</evidence>
<dbReference type="Proteomes" id="UP000189513">
    <property type="component" value="Unassembled WGS sequence"/>
</dbReference>
<feature type="compositionally biased region" description="Polar residues" evidence="2">
    <location>
        <begin position="38"/>
        <end position="48"/>
    </location>
</feature>
<accession>A0A1V2L886</accession>
<dbReference type="InterPro" id="IPR051731">
    <property type="entry name" value="DENND11/AVL9_GEFs"/>
</dbReference>
<reference evidence="5" key="1">
    <citation type="journal article" date="2017" name="Genome Announc.">
        <title>Genome sequences of Cyberlindnera fabianii 65, Pichia kudriavzevii 129, and Saccharomyces cerevisiae 131 isolated from fermented masau fruits in Zimbabwe.</title>
        <authorList>
            <person name="van Rijswijck I.M.H."/>
            <person name="Derks M.F.L."/>
            <person name="Abee T."/>
            <person name="de Ridder D."/>
            <person name="Smid E.J."/>
        </authorList>
    </citation>
    <scope>NUCLEOTIDE SEQUENCE [LARGE SCALE GENOMIC DNA]</scope>
    <source>
        <strain evidence="5">65</strain>
    </source>
</reference>
<dbReference type="InterPro" id="IPR037516">
    <property type="entry name" value="Tripartite_DENN"/>
</dbReference>
<keyword evidence="5" id="KW-1185">Reference proteome</keyword>
<dbReference type="PANTHER" id="PTHR31017">
    <property type="entry name" value="LATE SECRETORY PATHWAY PROTEIN AVL9-RELATED"/>
    <property type="match status" value="1"/>
</dbReference>
<sequence length="563" mass="63681">MELDENPWADDQTVQTRLGSSDGSDGDTAGLKPPFMPSRSTINKSNKTPAHRQPPQRSPAKQSYIGGQTRDLVYGVCIVNFHHLRGPEIEYSNLAEHPGFDLSSVWPYLPFQALPDGAHSFEETFSCFTLQYPGDASTRPTTLFAISCARQIASNELLEKDKDVTRSSVQKAIVVILKQPIYGQIKEKLSIVTKAFFEQKNFADKVIVDVLFQSLQAIYSEDATSVDESDFYAGLSLRELVRDFKKDVLTVIKAMMLEKKIAFYGSDPTKLCATEFAFISLIPNLINNLLDCSSPSLDNYTKQIKPTSSFQTSDRNSVLAFAGLPLQIFGEGGVFSPYSPLQQFEELKKVDYYLMGTSNALLLNQKQAMCDVLVNLDTSTVEVINHDLIQPLQLTSPDKKWMSQIVSSVSASCAEGYSGFLGSDDYIRLQFEDYLTGFLASYDHSQLKYFNVNFVNMWKQTHNYSLFNRITDDHLFDVFEPRHIYVEEGKSLSERFQVFKMENSKKFDDYRKGLLAKESKDNLKLKTDLEKVNDPSSSESAKSKSPGKLWGWYSRRKERDSDQ</sequence>
<dbReference type="Gene3D" id="3.40.50.11500">
    <property type="match status" value="1"/>
</dbReference>
<dbReference type="Pfam" id="PF09794">
    <property type="entry name" value="Avl9"/>
    <property type="match status" value="1"/>
</dbReference>
<dbReference type="InterPro" id="IPR043153">
    <property type="entry name" value="DENN_C"/>
</dbReference>
<feature type="region of interest" description="Disordered" evidence="2">
    <location>
        <begin position="1"/>
        <end position="65"/>
    </location>
</feature>
<proteinExistence type="inferred from homology"/>
<feature type="region of interest" description="Disordered" evidence="2">
    <location>
        <begin position="526"/>
        <end position="548"/>
    </location>
</feature>
<evidence type="ECO:0000313" key="4">
    <source>
        <dbReference type="EMBL" id="ONH67960.1"/>
    </source>
</evidence>
<dbReference type="EMBL" id="MPUK01000003">
    <property type="protein sequence ID" value="ONH67960.1"/>
    <property type="molecule type" value="Genomic_DNA"/>
</dbReference>
<evidence type="ECO:0000256" key="1">
    <source>
        <dbReference type="ARBA" id="ARBA00038178"/>
    </source>
</evidence>
<comment type="caution">
    <text evidence="4">The sequence shown here is derived from an EMBL/GenBank/DDBJ whole genome shotgun (WGS) entry which is preliminary data.</text>
</comment>
<dbReference type="InterPro" id="IPR018307">
    <property type="entry name" value="ABL9/DENND6_dom"/>
</dbReference>